<name>A0A377ECX1_ECOLX</name>
<feature type="domain" description="Tip attachment protein J Fn3-1" evidence="1">
    <location>
        <begin position="11"/>
        <end position="89"/>
    </location>
</feature>
<dbReference type="Proteomes" id="UP000255057">
    <property type="component" value="Unassembled WGS sequence"/>
</dbReference>
<protein>
    <submittedName>
        <fullName evidence="2">Putative host specificity protein</fullName>
    </submittedName>
</protein>
<accession>A0A377ECX1</accession>
<evidence type="ECO:0000313" key="2">
    <source>
        <dbReference type="EMBL" id="STN06242.1"/>
    </source>
</evidence>
<sequence length="121" mass="12338">MDKGASFEPQSGTLNSVIPPAVQHLTVEVSAADGQYLAQAKWDTPKVVKGVSFMLRLTVVADDGSERLVSTARTTETTIPLHATGAGELQADSPGGKCVGAAGRSGVGIVPDCRTGSAVTD</sequence>
<proteinExistence type="predicted"/>
<dbReference type="InterPro" id="IPR053171">
    <property type="entry name" value="Viral_Tip_Attach_Protein"/>
</dbReference>
<evidence type="ECO:0000313" key="3">
    <source>
        <dbReference type="Proteomes" id="UP000255057"/>
    </source>
</evidence>
<gene>
    <name evidence="2" type="ORF">NCTC8960_00854</name>
</gene>
<reference evidence="2 3" key="1">
    <citation type="submission" date="2018-06" db="EMBL/GenBank/DDBJ databases">
        <authorList>
            <consortium name="Pathogen Informatics"/>
            <person name="Doyle S."/>
        </authorList>
    </citation>
    <scope>NUCLEOTIDE SEQUENCE [LARGE SCALE GENOMIC DNA]</scope>
    <source>
        <strain evidence="2 3">NCTC8960</strain>
    </source>
</reference>
<dbReference type="EMBL" id="UGFO01000005">
    <property type="protein sequence ID" value="STN06242.1"/>
    <property type="molecule type" value="Genomic_DNA"/>
</dbReference>
<dbReference type="Pfam" id="PF24421">
    <property type="entry name" value="Ig_J"/>
    <property type="match status" value="1"/>
</dbReference>
<dbReference type="InterPro" id="IPR055383">
    <property type="entry name" value="FN3-1_GpJ"/>
</dbReference>
<dbReference type="AlphaFoldDB" id="A0A377ECX1"/>
<dbReference type="PANTHER" id="PTHR36251">
    <property type="entry name" value="FELS-1 PROPHAGE HOST SPECIFICITY PROTEIN-RELATED"/>
    <property type="match status" value="1"/>
</dbReference>
<evidence type="ECO:0000259" key="1">
    <source>
        <dbReference type="Pfam" id="PF24421"/>
    </source>
</evidence>
<organism evidence="2 3">
    <name type="scientific">Escherichia coli</name>
    <dbReference type="NCBI Taxonomy" id="562"/>
    <lineage>
        <taxon>Bacteria</taxon>
        <taxon>Pseudomonadati</taxon>
        <taxon>Pseudomonadota</taxon>
        <taxon>Gammaproteobacteria</taxon>
        <taxon>Enterobacterales</taxon>
        <taxon>Enterobacteriaceae</taxon>
        <taxon>Escherichia</taxon>
    </lineage>
</organism>
<dbReference type="PANTHER" id="PTHR36251:SF2">
    <property type="entry name" value="GIFSY-2 PROPHAGE HOST SPECIFICITY PROTEIN J, PHAGE LAMBDA"/>
    <property type="match status" value="1"/>
</dbReference>